<dbReference type="PANTHER" id="PTHR42770">
    <property type="entry name" value="AMINO ACID TRANSPORTER-RELATED"/>
    <property type="match status" value="1"/>
</dbReference>
<organism evidence="9 10">
    <name type="scientific">Mycolicibacterium conceptionense</name>
    <dbReference type="NCBI Taxonomy" id="451644"/>
    <lineage>
        <taxon>Bacteria</taxon>
        <taxon>Bacillati</taxon>
        <taxon>Actinomycetota</taxon>
        <taxon>Actinomycetes</taxon>
        <taxon>Mycobacteriales</taxon>
        <taxon>Mycobacteriaceae</taxon>
        <taxon>Mycolicibacterium</taxon>
    </lineage>
</organism>
<evidence type="ECO:0000256" key="4">
    <source>
        <dbReference type="ARBA" id="ARBA00022475"/>
    </source>
</evidence>
<gene>
    <name evidence="9" type="ORF">ACT17_04285</name>
</gene>
<dbReference type="AlphaFoldDB" id="A0A0J8UEJ1"/>
<evidence type="ECO:0000256" key="2">
    <source>
        <dbReference type="ARBA" id="ARBA00004651"/>
    </source>
</evidence>
<keyword evidence="6 8" id="KW-1133">Transmembrane helix</keyword>
<dbReference type="RefSeq" id="WP_043367705.1">
    <property type="nucleotide sequence ID" value="NZ_AGSZ01000037.1"/>
</dbReference>
<feature type="transmembrane region" description="Helical" evidence="8">
    <location>
        <begin position="349"/>
        <end position="370"/>
    </location>
</feature>
<evidence type="ECO:0000256" key="5">
    <source>
        <dbReference type="ARBA" id="ARBA00022692"/>
    </source>
</evidence>
<dbReference type="Proteomes" id="UP000037594">
    <property type="component" value="Unassembled WGS sequence"/>
</dbReference>
<reference evidence="9 10" key="1">
    <citation type="submission" date="2015-06" db="EMBL/GenBank/DDBJ databases">
        <title>Genome sequence of Mycobacterium conceptionense strain MLE.</title>
        <authorList>
            <person name="Greninger A.L."/>
            <person name="Cunningham G."/>
            <person name="Chiu C.Y."/>
            <person name="Miller S."/>
        </authorList>
    </citation>
    <scope>NUCLEOTIDE SEQUENCE [LARGE SCALE GENOMIC DNA]</scope>
    <source>
        <strain evidence="9 10">MLE</strain>
    </source>
</reference>
<keyword evidence="7 8" id="KW-0472">Membrane</keyword>
<feature type="transmembrane region" description="Helical" evidence="8">
    <location>
        <begin position="289"/>
        <end position="316"/>
    </location>
</feature>
<evidence type="ECO:0000256" key="8">
    <source>
        <dbReference type="SAM" id="Phobius"/>
    </source>
</evidence>
<feature type="transmembrane region" description="Helical" evidence="8">
    <location>
        <begin position="28"/>
        <end position="51"/>
    </location>
</feature>
<sequence>MTTDAVLDPGADTGGRTHRLAGKLGPTAIVFMVVAAAAPLTVVAGTFPIGIAAGNGAAFPASYGVCTGVLLLFAVGFTAMTRYIRGAGAFYTYIAHGFGRHAGLGAAFLALLSYTAVQGGVYGYIGAALGELVTSHGGPAVPWYVYALAMMATVATLGYRHIELSGKVLGVLLVCEVGIVLVINLAVIGRGGAEGLSTAVLHPGNFFSGAPGIALIFALAGYIGFEATAVFRDEARDPARTIPRATYVALLLIGGFYALSSWAMVSAWGDAGAVAQATDNPANMLTDTAIHYLGSVAGDLVQIFLITSLFAALLSFHNVLARYIFSLGNTRALPERCGRSHLRHDSPHVASVVQTVTALVLVAASVMAGLDPVTQVFTWFVGAASVGIVVLMTLTSAAVIVYFRRTRVDTRPWNTLIAPLLGFAGLAVLSVMTAVNLPLLVGGSTTLAAIIGVLLAGAFLGGIAVAISRPQAGHQDENPDITKEIAR</sequence>
<dbReference type="OrthoDB" id="137613at2"/>
<proteinExistence type="inferred from homology"/>
<keyword evidence="4" id="KW-1003">Cell membrane</keyword>
<feature type="transmembrane region" description="Helical" evidence="8">
    <location>
        <begin position="171"/>
        <end position="193"/>
    </location>
</feature>
<dbReference type="PANTHER" id="PTHR42770:SF16">
    <property type="entry name" value="AMINO ACID PERMEASE"/>
    <property type="match status" value="1"/>
</dbReference>
<feature type="transmembrane region" description="Helical" evidence="8">
    <location>
        <begin position="447"/>
        <end position="467"/>
    </location>
</feature>
<keyword evidence="5 8" id="KW-0812">Transmembrane</keyword>
<feature type="transmembrane region" description="Helical" evidence="8">
    <location>
        <begin position="57"/>
        <end position="80"/>
    </location>
</feature>
<feature type="transmembrane region" description="Helical" evidence="8">
    <location>
        <begin position="415"/>
        <end position="435"/>
    </location>
</feature>
<dbReference type="GO" id="GO:0005886">
    <property type="term" value="C:plasma membrane"/>
    <property type="evidence" value="ECO:0007669"/>
    <property type="project" value="UniProtKB-SubCell"/>
</dbReference>
<dbReference type="InterPro" id="IPR050367">
    <property type="entry name" value="APC_superfamily"/>
</dbReference>
<feature type="transmembrane region" description="Helical" evidence="8">
    <location>
        <begin position="246"/>
        <end position="269"/>
    </location>
</feature>
<evidence type="ECO:0000256" key="6">
    <source>
        <dbReference type="ARBA" id="ARBA00022989"/>
    </source>
</evidence>
<dbReference type="EMBL" id="LFOD01000002">
    <property type="protein sequence ID" value="KMV19938.1"/>
    <property type="molecule type" value="Genomic_DNA"/>
</dbReference>
<feature type="transmembrane region" description="Helical" evidence="8">
    <location>
        <begin position="205"/>
        <end position="225"/>
    </location>
</feature>
<dbReference type="InterPro" id="IPR002293">
    <property type="entry name" value="AA/rel_permease1"/>
</dbReference>
<evidence type="ECO:0000256" key="3">
    <source>
        <dbReference type="ARBA" id="ARBA00009523"/>
    </source>
</evidence>
<feature type="transmembrane region" description="Helical" evidence="8">
    <location>
        <begin position="376"/>
        <end position="403"/>
    </location>
</feature>
<dbReference type="Gene3D" id="1.20.1740.10">
    <property type="entry name" value="Amino acid/polyamine transporter I"/>
    <property type="match status" value="1"/>
</dbReference>
<comment type="similarity">
    <text evidence="3">Belongs to the amino acid-polyamine-organocation (APC) superfamily.</text>
</comment>
<comment type="function">
    <text evidence="1">Probable amino-acid or metabolite transport protein.</text>
</comment>
<dbReference type="PATRIC" id="fig|451644.5.peg.862"/>
<name>A0A0J8UEJ1_9MYCO</name>
<evidence type="ECO:0000256" key="1">
    <source>
        <dbReference type="ARBA" id="ARBA00002249"/>
    </source>
</evidence>
<accession>A0A0J8UEJ1</accession>
<evidence type="ECO:0000313" key="10">
    <source>
        <dbReference type="Proteomes" id="UP000037594"/>
    </source>
</evidence>
<feature type="transmembrane region" description="Helical" evidence="8">
    <location>
        <begin position="141"/>
        <end position="159"/>
    </location>
</feature>
<protein>
    <submittedName>
        <fullName evidence="9">Amino acid transporter</fullName>
    </submittedName>
</protein>
<feature type="transmembrane region" description="Helical" evidence="8">
    <location>
        <begin position="101"/>
        <end position="121"/>
    </location>
</feature>
<evidence type="ECO:0000256" key="7">
    <source>
        <dbReference type="ARBA" id="ARBA00023136"/>
    </source>
</evidence>
<comment type="subcellular location">
    <subcellularLocation>
        <location evidence="2">Cell membrane</location>
        <topology evidence="2">Multi-pass membrane protein</topology>
    </subcellularLocation>
</comment>
<evidence type="ECO:0000313" key="9">
    <source>
        <dbReference type="EMBL" id="KMV19938.1"/>
    </source>
</evidence>
<dbReference type="Pfam" id="PF13520">
    <property type="entry name" value="AA_permease_2"/>
    <property type="match status" value="1"/>
</dbReference>
<dbReference type="GO" id="GO:0022857">
    <property type="term" value="F:transmembrane transporter activity"/>
    <property type="evidence" value="ECO:0007669"/>
    <property type="project" value="InterPro"/>
</dbReference>
<dbReference type="PIRSF" id="PIRSF006060">
    <property type="entry name" value="AA_transporter"/>
    <property type="match status" value="1"/>
</dbReference>
<comment type="caution">
    <text evidence="9">The sequence shown here is derived from an EMBL/GenBank/DDBJ whole genome shotgun (WGS) entry which is preliminary data.</text>
</comment>